<evidence type="ECO:0000313" key="3">
    <source>
        <dbReference type="Proteomes" id="UP001497383"/>
    </source>
</evidence>
<dbReference type="SUPFAM" id="SSF53613">
    <property type="entry name" value="Ribokinase-like"/>
    <property type="match status" value="1"/>
</dbReference>
<proteinExistence type="predicted"/>
<dbReference type="RefSeq" id="XP_066829772.1">
    <property type="nucleotide sequence ID" value="XM_066972877.1"/>
</dbReference>
<dbReference type="PANTHER" id="PTHR47098">
    <property type="entry name" value="PROTEIN MAK32"/>
    <property type="match status" value="1"/>
</dbReference>
<dbReference type="GeneID" id="92208030"/>
<dbReference type="Pfam" id="PF00294">
    <property type="entry name" value="PfkB"/>
    <property type="match status" value="1"/>
</dbReference>
<keyword evidence="3" id="KW-1185">Reference proteome</keyword>
<evidence type="ECO:0000259" key="1">
    <source>
        <dbReference type="Pfam" id="PF00294"/>
    </source>
</evidence>
<organism evidence="2 3">
    <name type="scientific">Lodderomyces beijingensis</name>
    <dbReference type="NCBI Taxonomy" id="1775926"/>
    <lineage>
        <taxon>Eukaryota</taxon>
        <taxon>Fungi</taxon>
        <taxon>Dikarya</taxon>
        <taxon>Ascomycota</taxon>
        <taxon>Saccharomycotina</taxon>
        <taxon>Pichiomycetes</taxon>
        <taxon>Debaryomycetaceae</taxon>
        <taxon>Candida/Lodderomyces clade</taxon>
        <taxon>Lodderomyces</taxon>
    </lineage>
</organism>
<accession>A0ABP0ZQY0</accession>
<feature type="domain" description="Carbohydrate kinase PfkB" evidence="1">
    <location>
        <begin position="134"/>
        <end position="292"/>
    </location>
</feature>
<dbReference type="Proteomes" id="UP001497383">
    <property type="component" value="Chromosome 3"/>
</dbReference>
<dbReference type="Gene3D" id="3.40.1190.20">
    <property type="match status" value="1"/>
</dbReference>
<sequence>MILTTLGMFIIDSNEYISPPKPPETDIIGGAGTYAIIGARIISPTPAISSQISGIIDKGTDFPPRIQHEIESWQTGIHFRANLNRKTTRGINTYRDGIRSFRYATPKLRVEVEDISRYGLDVSSRCFHLICSIARCHSIITEIQRVNPDAVFVYEPLPDDCLVENYPHLKSVLSKVDVFTPNLDEARSLVGDHEAQLSLSELSSKFTQHQKLDRSATVIRCGAAGCHVETTNLSRSFPAYHQDQSRVVDVTGGGNSFCGGFIMGWYLSGGDWMRAAVCGNISSGCIIEKLGVPLVQGDKYNGLTLEERLDIYYNANPELR</sequence>
<dbReference type="EMBL" id="OZ022407">
    <property type="protein sequence ID" value="CAK9438610.1"/>
    <property type="molecule type" value="Genomic_DNA"/>
</dbReference>
<dbReference type="InterPro" id="IPR011611">
    <property type="entry name" value="PfkB_dom"/>
</dbReference>
<dbReference type="PANTHER" id="PTHR47098:SF2">
    <property type="entry name" value="PROTEIN MAK32"/>
    <property type="match status" value="1"/>
</dbReference>
<evidence type="ECO:0000313" key="2">
    <source>
        <dbReference type="EMBL" id="CAK9438610.1"/>
    </source>
</evidence>
<gene>
    <name evidence="2" type="ORF">LODBEIA_P28340</name>
</gene>
<dbReference type="InterPro" id="IPR029056">
    <property type="entry name" value="Ribokinase-like"/>
</dbReference>
<protein>
    <recommendedName>
        <fullName evidence="1">Carbohydrate kinase PfkB domain-containing protein</fullName>
    </recommendedName>
</protein>
<reference evidence="2 3" key="1">
    <citation type="submission" date="2024-03" db="EMBL/GenBank/DDBJ databases">
        <authorList>
            <person name="Brejova B."/>
        </authorList>
    </citation>
    <scope>NUCLEOTIDE SEQUENCE [LARGE SCALE GENOMIC DNA]</scope>
    <source>
        <strain evidence="2 3">CBS 14171</strain>
    </source>
</reference>
<name>A0ABP0ZQY0_9ASCO</name>